<evidence type="ECO:0000256" key="4">
    <source>
        <dbReference type="ARBA" id="ARBA00023163"/>
    </source>
</evidence>
<evidence type="ECO:0000256" key="2">
    <source>
        <dbReference type="ARBA" id="ARBA00023015"/>
    </source>
</evidence>
<evidence type="ECO:0000256" key="3">
    <source>
        <dbReference type="ARBA" id="ARBA00023125"/>
    </source>
</evidence>
<dbReference type="SUPFAM" id="SSF54171">
    <property type="entry name" value="DNA-binding domain"/>
    <property type="match status" value="1"/>
</dbReference>
<comment type="subcellular location">
    <subcellularLocation>
        <location evidence="1">Nucleus</location>
    </subcellularLocation>
</comment>
<dbReference type="AlphaFoldDB" id="A0A7S4VJQ5"/>
<gene>
    <name evidence="8" type="ORF">DBRI00130_LOCUS18991</name>
</gene>
<feature type="compositionally biased region" description="Basic and acidic residues" evidence="6">
    <location>
        <begin position="335"/>
        <end position="348"/>
    </location>
</feature>
<keyword evidence="2" id="KW-0805">Transcription regulation</keyword>
<evidence type="ECO:0000313" key="8">
    <source>
        <dbReference type="EMBL" id="CAE4615006.1"/>
    </source>
</evidence>
<keyword evidence="5" id="KW-0539">Nucleus</keyword>
<accession>A0A7S4VJQ5</accession>
<feature type="compositionally biased region" description="Gly residues" evidence="6">
    <location>
        <begin position="1"/>
        <end position="18"/>
    </location>
</feature>
<name>A0A7S4VJQ5_9STRA</name>
<evidence type="ECO:0000259" key="7">
    <source>
        <dbReference type="PROSITE" id="PS51032"/>
    </source>
</evidence>
<reference evidence="8" key="1">
    <citation type="submission" date="2021-01" db="EMBL/GenBank/DDBJ databases">
        <authorList>
            <person name="Corre E."/>
            <person name="Pelletier E."/>
            <person name="Niang G."/>
            <person name="Scheremetjew M."/>
            <person name="Finn R."/>
            <person name="Kale V."/>
            <person name="Holt S."/>
            <person name="Cochrane G."/>
            <person name="Meng A."/>
            <person name="Brown T."/>
            <person name="Cohen L."/>
        </authorList>
    </citation>
    <scope>NUCLEOTIDE SEQUENCE</scope>
    <source>
        <strain evidence="8">GSO104</strain>
    </source>
</reference>
<dbReference type="PROSITE" id="PS51032">
    <property type="entry name" value="AP2_ERF"/>
    <property type="match status" value="1"/>
</dbReference>
<sequence>MQGGAGGGVPTVGQGIGSIIGSKQQKGQVGTSGGKTGVAATGVGSSDKDEDGSFRVPGYRGVWVKPSGKYFVKVDGSPLVEELKDEDGSSDTKSNAVKLFTTAEDAAHKYDDEVKRVGKSSQSTEKNYKPDGSRIVYEDSVAGTAAGRGVEMLGGGASSVVPALSVINIKDLPKHVKPLLRDPKQTSRTGGNSKRYVYAYRGVCRQARKGHDRWQSQISFGGTNHYLGTFDSEWDAAAIYAWAHLILYGEEATKKAQREGEEAAAAYEQEKRDIAAGKIIAPPPKPTKKKKKPPAKKGTSSSGNAKDSSDGKKKEEQSRHDSSIGPSKKPIASKSDNKSLIESEKHETNNSNKKRPLKLVISGHQTDSAGLPTGEQNKGTLKAPKLSWRNDFSDLDDESLIKMASGRIMALRNRRLQTVGSSSSNPISGWSICLPMIDAPDHTPLGCAMLVGLSPDEFGWDANMFISTLSEEVSMAASSAIHAEFGQDGFNVSFHTVMRGSPCVLGRAGKDLEEAFVSLGLEGTLLGGTLGNIDCNVGGEVASCSAHAAQIAFSPDDHDFQFSACNDDDIVTLNGSLIKASMGNSPLKSGDICSVGARVFLFVQPSL</sequence>
<protein>
    <recommendedName>
        <fullName evidence="7">AP2/ERF domain-containing protein</fullName>
    </recommendedName>
</protein>
<dbReference type="InterPro" id="IPR001471">
    <property type="entry name" value="AP2/ERF_dom"/>
</dbReference>
<organism evidence="8">
    <name type="scientific">Ditylum brightwellii</name>
    <dbReference type="NCBI Taxonomy" id="49249"/>
    <lineage>
        <taxon>Eukaryota</taxon>
        <taxon>Sar</taxon>
        <taxon>Stramenopiles</taxon>
        <taxon>Ochrophyta</taxon>
        <taxon>Bacillariophyta</taxon>
        <taxon>Mediophyceae</taxon>
        <taxon>Lithodesmiophycidae</taxon>
        <taxon>Lithodesmiales</taxon>
        <taxon>Lithodesmiaceae</taxon>
        <taxon>Ditylum</taxon>
    </lineage>
</organism>
<dbReference type="Gene3D" id="3.30.730.10">
    <property type="entry name" value="AP2/ERF domain"/>
    <property type="match status" value="1"/>
</dbReference>
<evidence type="ECO:0000256" key="6">
    <source>
        <dbReference type="SAM" id="MobiDB-lite"/>
    </source>
</evidence>
<dbReference type="EMBL" id="HBNS01024070">
    <property type="protein sequence ID" value="CAE4615006.1"/>
    <property type="molecule type" value="Transcribed_RNA"/>
</dbReference>
<keyword evidence="3" id="KW-0238">DNA-binding</keyword>
<feature type="compositionally biased region" description="Basic residues" evidence="6">
    <location>
        <begin position="286"/>
        <end position="295"/>
    </location>
</feature>
<evidence type="ECO:0000256" key="5">
    <source>
        <dbReference type="ARBA" id="ARBA00023242"/>
    </source>
</evidence>
<feature type="region of interest" description="Disordered" evidence="6">
    <location>
        <begin position="274"/>
        <end position="357"/>
    </location>
</feature>
<dbReference type="GO" id="GO:0003677">
    <property type="term" value="F:DNA binding"/>
    <property type="evidence" value="ECO:0007669"/>
    <property type="project" value="UniProtKB-KW"/>
</dbReference>
<feature type="region of interest" description="Disordered" evidence="6">
    <location>
        <begin position="1"/>
        <end position="58"/>
    </location>
</feature>
<proteinExistence type="predicted"/>
<dbReference type="InterPro" id="IPR016177">
    <property type="entry name" value="DNA-bd_dom_sf"/>
</dbReference>
<evidence type="ECO:0000256" key="1">
    <source>
        <dbReference type="ARBA" id="ARBA00004123"/>
    </source>
</evidence>
<feature type="compositionally biased region" description="Low complexity" evidence="6">
    <location>
        <begin position="19"/>
        <end position="29"/>
    </location>
</feature>
<dbReference type="GO" id="GO:0005634">
    <property type="term" value="C:nucleus"/>
    <property type="evidence" value="ECO:0007669"/>
    <property type="project" value="UniProtKB-SubCell"/>
</dbReference>
<feature type="compositionally biased region" description="Basic and acidic residues" evidence="6">
    <location>
        <begin position="307"/>
        <end position="322"/>
    </location>
</feature>
<keyword evidence="4" id="KW-0804">Transcription</keyword>
<dbReference type="InterPro" id="IPR036955">
    <property type="entry name" value="AP2/ERF_dom_sf"/>
</dbReference>
<feature type="domain" description="AP2/ERF" evidence="7">
    <location>
        <begin position="199"/>
        <end position="259"/>
    </location>
</feature>
<dbReference type="GO" id="GO:0003700">
    <property type="term" value="F:DNA-binding transcription factor activity"/>
    <property type="evidence" value="ECO:0007669"/>
    <property type="project" value="InterPro"/>
</dbReference>